<protein>
    <submittedName>
        <fullName evidence="8">Exopolyphosphatase PRUNE1 isoform X1</fullName>
    </submittedName>
</protein>
<evidence type="ECO:0000256" key="5">
    <source>
        <dbReference type="ARBA" id="ARBA00023211"/>
    </source>
</evidence>
<dbReference type="Gene3D" id="3.10.310.20">
    <property type="entry name" value="DHHA2 domain"/>
    <property type="match status" value="1"/>
</dbReference>
<gene>
    <name evidence="8" type="primary">LOC108738351</name>
</gene>
<keyword evidence="5" id="KW-0464">Manganese</keyword>
<keyword evidence="7" id="KW-1185">Reference proteome</keyword>
<feature type="domain" description="DHHA2" evidence="6">
    <location>
        <begin position="226"/>
        <end position="368"/>
    </location>
</feature>
<dbReference type="InParanoid" id="A0A1W4X374"/>
<evidence type="ECO:0000313" key="7">
    <source>
        <dbReference type="Proteomes" id="UP000192223"/>
    </source>
</evidence>
<dbReference type="SMART" id="SM01131">
    <property type="entry name" value="DHHA2"/>
    <property type="match status" value="1"/>
</dbReference>
<name>A0A1W4X374_AGRPL</name>
<dbReference type="InterPro" id="IPR038222">
    <property type="entry name" value="DHHA2_dom_sf"/>
</dbReference>
<keyword evidence="3" id="KW-0479">Metal-binding</keyword>
<dbReference type="InterPro" id="IPR038763">
    <property type="entry name" value="DHH_sf"/>
</dbReference>
<dbReference type="KEGG" id="apln:108738351"/>
<comment type="similarity">
    <text evidence="2">Belongs to the PPase class C family. Prune subfamily.</text>
</comment>
<dbReference type="GeneID" id="108738351"/>
<dbReference type="CTD" id="18936"/>
<proteinExistence type="inferred from homology"/>
<dbReference type="GO" id="GO:0046872">
    <property type="term" value="F:metal ion binding"/>
    <property type="evidence" value="ECO:0007669"/>
    <property type="project" value="UniProtKB-KW"/>
</dbReference>
<reference evidence="8" key="1">
    <citation type="submission" date="2025-08" db="UniProtKB">
        <authorList>
            <consortium name="RefSeq"/>
        </authorList>
    </citation>
    <scope>IDENTIFICATION</scope>
    <source>
        <tissue evidence="8">Entire body</tissue>
    </source>
</reference>
<evidence type="ECO:0000256" key="2">
    <source>
        <dbReference type="ARBA" id="ARBA00010331"/>
    </source>
</evidence>
<dbReference type="InterPro" id="IPR001667">
    <property type="entry name" value="DDH_dom"/>
</dbReference>
<dbReference type="Proteomes" id="UP000192223">
    <property type="component" value="Unplaced"/>
</dbReference>
<dbReference type="InterPro" id="IPR004097">
    <property type="entry name" value="DHHA2"/>
</dbReference>
<dbReference type="Gene3D" id="3.90.1640.10">
    <property type="entry name" value="inorganic pyrophosphatase (n-terminal core)"/>
    <property type="match status" value="1"/>
</dbReference>
<evidence type="ECO:0000256" key="1">
    <source>
        <dbReference type="ARBA" id="ARBA00001936"/>
    </source>
</evidence>
<dbReference type="Pfam" id="PF02833">
    <property type="entry name" value="DHHA2"/>
    <property type="match status" value="1"/>
</dbReference>
<comment type="cofactor">
    <cofactor evidence="1">
        <name>Mn(2+)</name>
        <dbReference type="ChEBI" id="CHEBI:29035"/>
    </cofactor>
</comment>
<sequence>MDPFLEYIVNAKNTLEDTPPFMKIHVVMGNESCDLDSMVSTLALSYYLYKKVYDPNKVIVVPLLNINSEELSWRTENCFVLKKIQLDKENLIYRNNIDLEEIQTKKTLSVSLVDHHVLKPEDLFLAKSVRQIFDHRPKDSAANWDLDTVRFVLKEVGSCATLVAEEIIRSDPSILVANLATLLYDTITFDTIAYNVEAGKVKELDLWVASYLEEKFKFQKTRKALFDELWYAHNNVSHLTPKQLLYKDLKIVECVLVPGLPMLVQNYLKMNNAISELPRFCEQRKGQIVMLVGLQYAENKVKRDLAVYPNDDALGKLILKCLNRAIDYCGYSLDLKEVSVNAPKVTCMKQENIKISRKQILPIIREAILIYRQEK</sequence>
<dbReference type="Pfam" id="PF01368">
    <property type="entry name" value="DHH"/>
    <property type="match status" value="1"/>
</dbReference>
<dbReference type="GO" id="GO:0005737">
    <property type="term" value="C:cytoplasm"/>
    <property type="evidence" value="ECO:0007669"/>
    <property type="project" value="InterPro"/>
</dbReference>
<evidence type="ECO:0000259" key="6">
    <source>
        <dbReference type="SMART" id="SM01131"/>
    </source>
</evidence>
<organism evidence="7 8">
    <name type="scientific">Agrilus planipennis</name>
    <name type="common">Emerald ash borer</name>
    <name type="synonym">Agrilus marcopoli</name>
    <dbReference type="NCBI Taxonomy" id="224129"/>
    <lineage>
        <taxon>Eukaryota</taxon>
        <taxon>Metazoa</taxon>
        <taxon>Ecdysozoa</taxon>
        <taxon>Arthropoda</taxon>
        <taxon>Hexapoda</taxon>
        <taxon>Insecta</taxon>
        <taxon>Pterygota</taxon>
        <taxon>Neoptera</taxon>
        <taxon>Endopterygota</taxon>
        <taxon>Coleoptera</taxon>
        <taxon>Polyphaga</taxon>
        <taxon>Elateriformia</taxon>
        <taxon>Buprestoidea</taxon>
        <taxon>Buprestidae</taxon>
        <taxon>Agrilinae</taxon>
        <taxon>Agrilus</taxon>
    </lineage>
</organism>
<dbReference type="FunCoup" id="A0A1W4X374">
    <property type="interactions" value="316"/>
</dbReference>
<evidence type="ECO:0000256" key="3">
    <source>
        <dbReference type="ARBA" id="ARBA00022723"/>
    </source>
</evidence>
<dbReference type="RefSeq" id="XP_018327247.1">
    <property type="nucleotide sequence ID" value="XM_018471745.2"/>
</dbReference>
<dbReference type="GO" id="GO:0004309">
    <property type="term" value="F:exopolyphosphatase activity"/>
    <property type="evidence" value="ECO:0007669"/>
    <property type="project" value="TreeGrafter"/>
</dbReference>
<dbReference type="STRING" id="224129.A0A1W4X374"/>
<dbReference type="PANTHER" id="PTHR12112:SF39">
    <property type="entry name" value="EG:152A3.5 PROTEIN (FBGN0003116_PN PROTEIN)"/>
    <property type="match status" value="1"/>
</dbReference>
<accession>A0A1W4X374</accession>
<keyword evidence="4" id="KW-0378">Hydrolase</keyword>
<evidence type="ECO:0000256" key="4">
    <source>
        <dbReference type="ARBA" id="ARBA00022801"/>
    </source>
</evidence>
<dbReference type="SUPFAM" id="SSF64182">
    <property type="entry name" value="DHH phosphoesterases"/>
    <property type="match status" value="1"/>
</dbReference>
<dbReference type="AlphaFoldDB" id="A0A1W4X374"/>
<evidence type="ECO:0000313" key="8">
    <source>
        <dbReference type="RefSeq" id="XP_018327247.1"/>
    </source>
</evidence>
<dbReference type="PANTHER" id="PTHR12112">
    <property type="entry name" value="BNIP - RELATED"/>
    <property type="match status" value="1"/>
</dbReference>
<dbReference type="OrthoDB" id="374045at2759"/>